<dbReference type="Gene3D" id="1.10.260.40">
    <property type="entry name" value="lambda repressor-like DNA-binding domains"/>
    <property type="match status" value="1"/>
</dbReference>
<dbReference type="STRING" id="573058.SAMN00017477_1567"/>
<dbReference type="Pfam" id="PF01381">
    <property type="entry name" value="HTH_3"/>
    <property type="match status" value="1"/>
</dbReference>
<dbReference type="GO" id="GO:0003677">
    <property type="term" value="F:DNA binding"/>
    <property type="evidence" value="ECO:0007669"/>
    <property type="project" value="UniProtKB-KW"/>
</dbReference>
<dbReference type="InterPro" id="IPR050807">
    <property type="entry name" value="TransReg_Diox_bact_type"/>
</dbReference>
<feature type="domain" description="HTH cro/C1-type" evidence="2">
    <location>
        <begin position="7"/>
        <end position="62"/>
    </location>
</feature>
<name>A0A1W1V9L3_PEPAS</name>
<reference evidence="4" key="1">
    <citation type="submission" date="2017-04" db="EMBL/GenBank/DDBJ databases">
        <authorList>
            <person name="Varghese N."/>
            <person name="Submissions S."/>
        </authorList>
    </citation>
    <scope>NUCLEOTIDE SEQUENCE [LARGE SCALE GENOMIC DNA]</scope>
    <source>
        <strain evidence="4">DSM 20463</strain>
    </source>
</reference>
<sequence>MELGDKIKKARLENSLTLQELGDKVGLSQATLSKYETGDIKNIPNSRLKKISEVLKVDISYFFESKKSKSTILIEKLINLTENEKIKWISPTNPNIDIPFDLVELCEILFDLTSADSKIYSEQANKLDKQKPLISDIYDSIYYVDISNNYYCIYSDGLELNLKVFKLLSDCNLNKIHSIDEVYDIVPTSNDNISKLRDLYDLVSGNESTNKSSFLNDLLDDLDDLDNKPYINPDDIPF</sequence>
<dbReference type="PANTHER" id="PTHR46797:SF25">
    <property type="entry name" value="TRANSCRIPTIONAL REGULATOR"/>
    <property type="match status" value="1"/>
</dbReference>
<dbReference type="GO" id="GO:0005829">
    <property type="term" value="C:cytosol"/>
    <property type="evidence" value="ECO:0007669"/>
    <property type="project" value="TreeGrafter"/>
</dbReference>
<dbReference type="RefSeq" id="WP_084231132.1">
    <property type="nucleotide sequence ID" value="NZ_FWWR01000011.1"/>
</dbReference>
<evidence type="ECO:0000259" key="2">
    <source>
        <dbReference type="PROSITE" id="PS50943"/>
    </source>
</evidence>
<evidence type="ECO:0000313" key="4">
    <source>
        <dbReference type="Proteomes" id="UP000192368"/>
    </source>
</evidence>
<keyword evidence="4" id="KW-1185">Reference proteome</keyword>
<dbReference type="PROSITE" id="PS50943">
    <property type="entry name" value="HTH_CROC1"/>
    <property type="match status" value="1"/>
</dbReference>
<dbReference type="PANTHER" id="PTHR46797">
    <property type="entry name" value="HTH-TYPE TRANSCRIPTIONAL REGULATOR"/>
    <property type="match status" value="1"/>
</dbReference>
<dbReference type="Proteomes" id="UP000192368">
    <property type="component" value="Unassembled WGS sequence"/>
</dbReference>
<dbReference type="InterPro" id="IPR010982">
    <property type="entry name" value="Lambda_DNA-bd_dom_sf"/>
</dbReference>
<accession>A0A1W1V9L3</accession>
<organism evidence="3 4">
    <name type="scientific">Peptoniphilus asaccharolyticus DSM 20463</name>
    <dbReference type="NCBI Taxonomy" id="573058"/>
    <lineage>
        <taxon>Bacteria</taxon>
        <taxon>Bacillati</taxon>
        <taxon>Bacillota</taxon>
        <taxon>Tissierellia</taxon>
        <taxon>Tissierellales</taxon>
        <taxon>Peptoniphilaceae</taxon>
        <taxon>Peptoniphilus</taxon>
    </lineage>
</organism>
<proteinExistence type="predicted"/>
<dbReference type="OrthoDB" id="9802364at2"/>
<dbReference type="InterPro" id="IPR001387">
    <property type="entry name" value="Cro/C1-type_HTH"/>
</dbReference>
<evidence type="ECO:0000313" key="3">
    <source>
        <dbReference type="EMBL" id="SMB90089.1"/>
    </source>
</evidence>
<dbReference type="SMART" id="SM00530">
    <property type="entry name" value="HTH_XRE"/>
    <property type="match status" value="1"/>
</dbReference>
<dbReference type="EMBL" id="FWWR01000011">
    <property type="protein sequence ID" value="SMB90089.1"/>
    <property type="molecule type" value="Genomic_DNA"/>
</dbReference>
<dbReference type="SUPFAM" id="SSF47413">
    <property type="entry name" value="lambda repressor-like DNA-binding domains"/>
    <property type="match status" value="1"/>
</dbReference>
<keyword evidence="1" id="KW-0238">DNA-binding</keyword>
<protein>
    <submittedName>
        <fullName evidence="3">Transcriptional regulator, contains XRE-family HTH domain</fullName>
    </submittedName>
</protein>
<dbReference type="GO" id="GO:0003700">
    <property type="term" value="F:DNA-binding transcription factor activity"/>
    <property type="evidence" value="ECO:0007669"/>
    <property type="project" value="TreeGrafter"/>
</dbReference>
<evidence type="ECO:0000256" key="1">
    <source>
        <dbReference type="ARBA" id="ARBA00023125"/>
    </source>
</evidence>
<dbReference type="AlphaFoldDB" id="A0A1W1V9L3"/>
<gene>
    <name evidence="3" type="ORF">SAMN00017477_1567</name>
</gene>
<dbReference type="CDD" id="cd00093">
    <property type="entry name" value="HTH_XRE"/>
    <property type="match status" value="1"/>
</dbReference>